<gene>
    <name evidence="2" type="ORF">N7460_001832</name>
</gene>
<dbReference type="Proteomes" id="UP001219568">
    <property type="component" value="Unassembled WGS sequence"/>
</dbReference>
<protein>
    <submittedName>
        <fullName evidence="2">Uncharacterized protein</fullName>
    </submittedName>
</protein>
<feature type="signal peptide" evidence="1">
    <location>
        <begin position="1"/>
        <end position="23"/>
    </location>
</feature>
<comment type="caution">
    <text evidence="2">The sequence shown here is derived from an EMBL/GenBank/DDBJ whole genome shotgun (WGS) entry which is preliminary data.</text>
</comment>
<reference evidence="2" key="2">
    <citation type="submission" date="2023-01" db="EMBL/GenBank/DDBJ databases">
        <authorList>
            <person name="Petersen C."/>
        </authorList>
    </citation>
    <scope>NUCLEOTIDE SEQUENCE</scope>
    <source>
        <strain evidence="2">IBT 15450</strain>
    </source>
</reference>
<keyword evidence="1" id="KW-0732">Signal</keyword>
<dbReference type="AlphaFoldDB" id="A0AAD6NC75"/>
<sequence>MHLSRYFSVASVLLGLALATTEANNGTQVVFQEPNIYIALFVGIDSGCEDLGNVPFLSIEFHASRCVVSDAACGDKGPELEIKGPGKQLDKEFIARSIACYSK</sequence>
<evidence type="ECO:0000313" key="3">
    <source>
        <dbReference type="Proteomes" id="UP001219568"/>
    </source>
</evidence>
<reference evidence="2" key="1">
    <citation type="journal article" date="2023" name="IMA Fungus">
        <title>Comparative genomic study of the Penicillium genus elucidates a diverse pangenome and 15 lateral gene transfer events.</title>
        <authorList>
            <person name="Petersen C."/>
            <person name="Sorensen T."/>
            <person name="Nielsen M.R."/>
            <person name="Sondergaard T.E."/>
            <person name="Sorensen J.L."/>
            <person name="Fitzpatrick D.A."/>
            <person name="Frisvad J.C."/>
            <person name="Nielsen K.L."/>
        </authorList>
    </citation>
    <scope>NUCLEOTIDE SEQUENCE</scope>
    <source>
        <strain evidence="2">IBT 15450</strain>
    </source>
</reference>
<organism evidence="2 3">
    <name type="scientific">Penicillium canescens</name>
    <dbReference type="NCBI Taxonomy" id="5083"/>
    <lineage>
        <taxon>Eukaryota</taxon>
        <taxon>Fungi</taxon>
        <taxon>Dikarya</taxon>
        <taxon>Ascomycota</taxon>
        <taxon>Pezizomycotina</taxon>
        <taxon>Eurotiomycetes</taxon>
        <taxon>Eurotiomycetidae</taxon>
        <taxon>Eurotiales</taxon>
        <taxon>Aspergillaceae</taxon>
        <taxon>Penicillium</taxon>
    </lineage>
</organism>
<keyword evidence="3" id="KW-1185">Reference proteome</keyword>
<evidence type="ECO:0000256" key="1">
    <source>
        <dbReference type="SAM" id="SignalP"/>
    </source>
</evidence>
<feature type="chain" id="PRO_5042192857" evidence="1">
    <location>
        <begin position="24"/>
        <end position="103"/>
    </location>
</feature>
<evidence type="ECO:0000313" key="2">
    <source>
        <dbReference type="EMBL" id="KAJ6051298.1"/>
    </source>
</evidence>
<accession>A0AAD6NC75</accession>
<dbReference type="EMBL" id="JAQJZL010000002">
    <property type="protein sequence ID" value="KAJ6051298.1"/>
    <property type="molecule type" value="Genomic_DNA"/>
</dbReference>
<name>A0AAD6NC75_PENCN</name>
<proteinExistence type="predicted"/>